<dbReference type="HOGENOM" id="CLU_011790_0_1_2"/>
<proteinExistence type="inferred from homology"/>
<dbReference type="OrthoDB" id="56056at2157"/>
<dbReference type="CDD" id="cd03747">
    <property type="entry name" value="Ntn_PGA_like"/>
    <property type="match status" value="1"/>
</dbReference>
<dbReference type="PIRSF" id="PIRSF001227">
    <property type="entry name" value="Pen_acylase"/>
    <property type="match status" value="1"/>
</dbReference>
<dbReference type="GO" id="GO:0008953">
    <property type="term" value="F:penicillin amidase activity"/>
    <property type="evidence" value="ECO:0007669"/>
    <property type="project" value="UniProtKB-EC"/>
</dbReference>
<gene>
    <name evidence="4" type="ordered locus">Pcal_1846</name>
</gene>
<evidence type="ECO:0000313" key="5">
    <source>
        <dbReference type="Proteomes" id="UP000001431"/>
    </source>
</evidence>
<evidence type="ECO:0000256" key="2">
    <source>
        <dbReference type="ARBA" id="ARBA00022801"/>
    </source>
</evidence>
<dbReference type="AlphaFoldDB" id="A3MX96"/>
<name>A3MX96_PYRCJ</name>
<dbReference type="SUPFAM" id="SSF56235">
    <property type="entry name" value="N-terminal nucleophile aminohydrolases (Ntn hydrolases)"/>
    <property type="match status" value="1"/>
</dbReference>
<evidence type="ECO:0000256" key="3">
    <source>
        <dbReference type="ARBA" id="ARBA00023145"/>
    </source>
</evidence>
<dbReference type="Pfam" id="PF01804">
    <property type="entry name" value="Penicil_amidase"/>
    <property type="match status" value="1"/>
</dbReference>
<dbReference type="InterPro" id="IPR014395">
    <property type="entry name" value="Pen/GL7ACA/AHL_acylase"/>
</dbReference>
<comment type="similarity">
    <text evidence="1">Belongs to the peptidase S45 family.</text>
</comment>
<dbReference type="InterPro" id="IPR023343">
    <property type="entry name" value="Penicillin_amidase_dom1"/>
</dbReference>
<dbReference type="MEROPS" id="S45.003"/>
<dbReference type="KEGG" id="pcl:Pcal_1846"/>
<sequence length="698" mass="78567">MRVIIVLALVFIIIATIFIPPSYLRLADPFNGPMKAVARPPPPAALENYVLVIKADSEREAFYKLGYAHAYYRFFQMDVMRRVAEGRLAELLGPAALETDVYFRSRGLYISAAKTWEYIKANYPEYASLVEEYVRGVNDFLATNPPILEYLILGKKPEPWRPEDTFAINKLIAWSLSGGEDDLTLKALVDRAGPWVLEVALKREVNTPILPRRATFSPVMHMLGESNNWIISPNFTQSGAPILANDPHLSLSAPPIWIFQRVEAPGYTVMGVAFPGTPVVVIGTNGFVAWGFTNTGVDVIDYYYYVWNGTKYLYNGVWLEAGKREEVLKACDADGRCSQRTLVVLETVHGPVIEYNGERYAMRWLGNNVTLEALALYQMGKARNLTEFLNALKYFVVPSQNTVYADIHGVVAYFASGYFPIRDGGYLPFNGSRGEGEWRRLVWLPSVLNYVNPPYLATANNKVADANIYLQWRWADRYRHDRIMELITQKIVAKGKVSVDDIKEIQLDTVDISCRDVKALLRDYGGTSAKKLFDELNKWDCVMAADSVAAARYATFVYTLQKLAWGKYNVSLTFMPFEVTLEAIKRGYVDRGVVEEAAAEALKVDKPWGSLHTYDIEHVLGGVFPQLNYRPVAAPGSWFTVNVAPDFHVSHGPSVRFIVDFKEGVYMMLPGGPDGDPLSPLYDAMYMPWVRGEYVKVG</sequence>
<dbReference type="Proteomes" id="UP000001431">
    <property type="component" value="Chromosome"/>
</dbReference>
<keyword evidence="5" id="KW-1185">Reference proteome</keyword>
<dbReference type="PANTHER" id="PTHR34218">
    <property type="entry name" value="PEPTIDASE S45 PENICILLIN AMIDASE"/>
    <property type="match status" value="1"/>
</dbReference>
<dbReference type="Gene3D" id="1.10.1400.10">
    <property type="match status" value="1"/>
</dbReference>
<dbReference type="Gene3D" id="3.60.20.10">
    <property type="entry name" value="Glutamine Phosphoribosylpyrophosphate, subunit 1, domain 1"/>
    <property type="match status" value="1"/>
</dbReference>
<dbReference type="InterPro" id="IPR029055">
    <property type="entry name" value="Ntn_hydrolases_N"/>
</dbReference>
<dbReference type="InterPro" id="IPR043147">
    <property type="entry name" value="Penicillin_amidase_A-knob"/>
</dbReference>
<dbReference type="EC" id="3.5.1.11" evidence="4"/>
<dbReference type="InterPro" id="IPR002692">
    <property type="entry name" value="S45"/>
</dbReference>
<dbReference type="eggNOG" id="arCOG04082">
    <property type="taxonomic scope" value="Archaea"/>
</dbReference>
<dbReference type="EMBL" id="CP000561">
    <property type="protein sequence ID" value="ABO09263.1"/>
    <property type="molecule type" value="Genomic_DNA"/>
</dbReference>
<protein>
    <submittedName>
        <fullName evidence="4">Penicillin amidase</fullName>
        <ecNumber evidence="4">3.5.1.11</ecNumber>
    </submittedName>
</protein>
<reference evidence="4" key="1">
    <citation type="submission" date="2007-02" db="EMBL/GenBank/DDBJ databases">
        <title>Complete sequence of Pyrobaculum calidifontis JCM 11548.</title>
        <authorList>
            <consortium name="US DOE Joint Genome Institute"/>
            <person name="Copeland A."/>
            <person name="Lucas S."/>
            <person name="Lapidus A."/>
            <person name="Barry K."/>
            <person name="Glavina del Rio T."/>
            <person name="Dalin E."/>
            <person name="Tice H."/>
            <person name="Pitluck S."/>
            <person name="Chain P."/>
            <person name="Malfatti S."/>
            <person name="Shin M."/>
            <person name="Vergez L."/>
            <person name="Schmutz J."/>
            <person name="Larimer F."/>
            <person name="Land M."/>
            <person name="Hauser L."/>
            <person name="Kyrpides N."/>
            <person name="Mikhailova N."/>
            <person name="Cozen A.E."/>
            <person name="Fitz-Gibbon S.T."/>
            <person name="House C.H."/>
            <person name="Saltikov C."/>
            <person name="Lowe T.M."/>
            <person name="Richardson P."/>
        </authorList>
    </citation>
    <scope>NUCLEOTIDE SEQUENCE [LARGE SCALE GENOMIC DNA]</scope>
    <source>
        <strain evidence="4">JCM 11548</strain>
    </source>
</reference>
<dbReference type="InterPro" id="IPR043146">
    <property type="entry name" value="Penicillin_amidase_N_B-knob"/>
</dbReference>
<accession>A3MX96</accession>
<organism evidence="4 5">
    <name type="scientific">Pyrobaculum calidifontis (strain DSM 21063 / JCM 11548 / VA1)</name>
    <dbReference type="NCBI Taxonomy" id="410359"/>
    <lineage>
        <taxon>Archaea</taxon>
        <taxon>Thermoproteota</taxon>
        <taxon>Thermoprotei</taxon>
        <taxon>Thermoproteales</taxon>
        <taxon>Thermoproteaceae</taxon>
        <taxon>Pyrobaculum</taxon>
    </lineage>
</organism>
<dbReference type="PANTHER" id="PTHR34218:SF4">
    <property type="entry name" value="ACYL-HOMOSERINE LACTONE ACYLASE QUIP"/>
    <property type="match status" value="1"/>
</dbReference>
<dbReference type="Gene3D" id="2.30.120.10">
    <property type="match status" value="1"/>
</dbReference>
<keyword evidence="3" id="KW-0865">Zymogen</keyword>
<evidence type="ECO:0000313" key="4">
    <source>
        <dbReference type="EMBL" id="ABO09263.1"/>
    </source>
</evidence>
<dbReference type="GO" id="GO:0017000">
    <property type="term" value="P:antibiotic biosynthetic process"/>
    <property type="evidence" value="ECO:0007669"/>
    <property type="project" value="InterPro"/>
</dbReference>
<dbReference type="STRING" id="410359.Pcal_1846"/>
<keyword evidence="2 4" id="KW-0378">Hydrolase</keyword>
<dbReference type="Gene3D" id="1.10.439.10">
    <property type="entry name" value="Penicillin Amidohydrolase, domain 1"/>
    <property type="match status" value="1"/>
</dbReference>
<evidence type="ECO:0000256" key="1">
    <source>
        <dbReference type="ARBA" id="ARBA00006586"/>
    </source>
</evidence>